<accession>A0A0L0RV30</accession>
<reference evidence="9 10" key="1">
    <citation type="submission" date="2009-11" db="EMBL/GenBank/DDBJ databases">
        <title>Annotation of Allomyces macrogynus ATCC 38327.</title>
        <authorList>
            <consortium name="The Broad Institute Genome Sequencing Platform"/>
            <person name="Russ C."/>
            <person name="Cuomo C."/>
            <person name="Burger G."/>
            <person name="Gray M.W."/>
            <person name="Holland P.W.H."/>
            <person name="King N."/>
            <person name="Lang F.B.F."/>
            <person name="Roger A.J."/>
            <person name="Ruiz-Trillo I."/>
            <person name="Young S.K."/>
            <person name="Zeng Q."/>
            <person name="Gargeya S."/>
            <person name="Fitzgerald M."/>
            <person name="Haas B."/>
            <person name="Abouelleil A."/>
            <person name="Alvarado L."/>
            <person name="Arachchi H.M."/>
            <person name="Berlin A."/>
            <person name="Chapman S.B."/>
            <person name="Gearin G."/>
            <person name="Goldberg J."/>
            <person name="Griggs A."/>
            <person name="Gujja S."/>
            <person name="Hansen M."/>
            <person name="Heiman D."/>
            <person name="Howarth C."/>
            <person name="Larimer J."/>
            <person name="Lui A."/>
            <person name="MacDonald P.J.P."/>
            <person name="McCowen C."/>
            <person name="Montmayeur A."/>
            <person name="Murphy C."/>
            <person name="Neiman D."/>
            <person name="Pearson M."/>
            <person name="Priest M."/>
            <person name="Roberts A."/>
            <person name="Saif S."/>
            <person name="Shea T."/>
            <person name="Sisk P."/>
            <person name="Stolte C."/>
            <person name="Sykes S."/>
            <person name="Wortman J."/>
            <person name="Nusbaum C."/>
            <person name="Birren B."/>
        </authorList>
    </citation>
    <scope>NUCLEOTIDE SEQUENCE [LARGE SCALE GENOMIC DNA]</scope>
    <source>
        <strain evidence="9 10">ATCC 38327</strain>
    </source>
</reference>
<dbReference type="PROSITE" id="PS50112">
    <property type="entry name" value="PAS"/>
    <property type="match status" value="1"/>
</dbReference>
<dbReference type="InterPro" id="IPR006189">
    <property type="entry name" value="CHASE_dom"/>
</dbReference>
<evidence type="ECO:0000256" key="1">
    <source>
        <dbReference type="ARBA" id="ARBA00004370"/>
    </source>
</evidence>
<feature type="region of interest" description="Disordered" evidence="5">
    <location>
        <begin position="777"/>
        <end position="827"/>
    </location>
</feature>
<evidence type="ECO:0000256" key="3">
    <source>
        <dbReference type="ARBA" id="ARBA00022989"/>
    </source>
</evidence>
<keyword evidence="4 6" id="KW-0472">Membrane</keyword>
<feature type="compositionally biased region" description="Low complexity" evidence="5">
    <location>
        <begin position="777"/>
        <end position="803"/>
    </location>
</feature>
<evidence type="ECO:0000259" key="8">
    <source>
        <dbReference type="PROSITE" id="PS50839"/>
    </source>
</evidence>
<dbReference type="EMBL" id="GG745328">
    <property type="protein sequence ID" value="KNE54302.1"/>
    <property type="molecule type" value="Genomic_DNA"/>
</dbReference>
<dbReference type="GO" id="GO:0006355">
    <property type="term" value="P:regulation of DNA-templated transcription"/>
    <property type="evidence" value="ECO:0007669"/>
    <property type="project" value="InterPro"/>
</dbReference>
<dbReference type="GO" id="GO:0003824">
    <property type="term" value="F:catalytic activity"/>
    <property type="evidence" value="ECO:0007669"/>
    <property type="project" value="UniProtKB-ARBA"/>
</dbReference>
<comment type="subcellular location">
    <subcellularLocation>
        <location evidence="1">Membrane</location>
    </subcellularLocation>
</comment>
<dbReference type="GO" id="GO:0016020">
    <property type="term" value="C:membrane"/>
    <property type="evidence" value="ECO:0007669"/>
    <property type="project" value="UniProtKB-SubCell"/>
</dbReference>
<name>A0A0L0RV30_ALLM3</name>
<dbReference type="PROSITE" id="PS50839">
    <property type="entry name" value="CHASE"/>
    <property type="match status" value="1"/>
</dbReference>
<feature type="compositionally biased region" description="Low complexity" evidence="5">
    <location>
        <begin position="14"/>
        <end position="29"/>
    </location>
</feature>
<dbReference type="InterPro" id="IPR013767">
    <property type="entry name" value="PAS_fold"/>
</dbReference>
<reference evidence="10" key="2">
    <citation type="submission" date="2009-11" db="EMBL/GenBank/DDBJ databases">
        <title>The Genome Sequence of Allomyces macrogynus strain ATCC 38327.</title>
        <authorList>
            <consortium name="The Broad Institute Genome Sequencing Platform"/>
            <person name="Russ C."/>
            <person name="Cuomo C."/>
            <person name="Shea T."/>
            <person name="Young S.K."/>
            <person name="Zeng Q."/>
            <person name="Koehrsen M."/>
            <person name="Haas B."/>
            <person name="Borodovsky M."/>
            <person name="Guigo R."/>
            <person name="Alvarado L."/>
            <person name="Berlin A."/>
            <person name="Borenstein D."/>
            <person name="Chen Z."/>
            <person name="Engels R."/>
            <person name="Freedman E."/>
            <person name="Gellesch M."/>
            <person name="Goldberg J."/>
            <person name="Griggs A."/>
            <person name="Gujja S."/>
            <person name="Heiman D."/>
            <person name="Hepburn T."/>
            <person name="Howarth C."/>
            <person name="Jen D."/>
            <person name="Larson L."/>
            <person name="Lewis B."/>
            <person name="Mehta T."/>
            <person name="Park D."/>
            <person name="Pearson M."/>
            <person name="Roberts A."/>
            <person name="Saif S."/>
            <person name="Shenoy N."/>
            <person name="Sisk P."/>
            <person name="Stolte C."/>
            <person name="Sykes S."/>
            <person name="Walk T."/>
            <person name="White J."/>
            <person name="Yandava C."/>
            <person name="Burger G."/>
            <person name="Gray M.W."/>
            <person name="Holland P.W.H."/>
            <person name="King N."/>
            <person name="Lang F.B.F."/>
            <person name="Roger A.J."/>
            <person name="Ruiz-Trillo I."/>
            <person name="Lander E."/>
            <person name="Nusbaum C."/>
        </authorList>
    </citation>
    <scope>NUCLEOTIDE SEQUENCE [LARGE SCALE GENOMIC DNA]</scope>
    <source>
        <strain evidence="10">ATCC 38327</strain>
    </source>
</reference>
<dbReference type="Gene3D" id="3.30.450.350">
    <property type="entry name" value="CHASE domain"/>
    <property type="match status" value="1"/>
</dbReference>
<feature type="transmembrane region" description="Helical" evidence="6">
    <location>
        <begin position="52"/>
        <end position="74"/>
    </location>
</feature>
<evidence type="ECO:0000256" key="4">
    <source>
        <dbReference type="ARBA" id="ARBA00023136"/>
    </source>
</evidence>
<dbReference type="SMART" id="SM00091">
    <property type="entry name" value="PAS"/>
    <property type="match status" value="1"/>
</dbReference>
<feature type="domain" description="PAS" evidence="7">
    <location>
        <begin position="393"/>
        <end position="446"/>
    </location>
</feature>
<dbReference type="Proteomes" id="UP000054350">
    <property type="component" value="Unassembled WGS sequence"/>
</dbReference>
<keyword evidence="2 6" id="KW-0812">Transmembrane</keyword>
<evidence type="ECO:0000313" key="9">
    <source>
        <dbReference type="EMBL" id="KNE54302.1"/>
    </source>
</evidence>
<dbReference type="OrthoDB" id="5571714at2759"/>
<evidence type="ECO:0000313" key="10">
    <source>
        <dbReference type="Proteomes" id="UP000054350"/>
    </source>
</evidence>
<dbReference type="NCBIfam" id="TIGR00229">
    <property type="entry name" value="sensory_box"/>
    <property type="match status" value="1"/>
</dbReference>
<evidence type="ECO:0000256" key="6">
    <source>
        <dbReference type="SAM" id="Phobius"/>
    </source>
</evidence>
<sequence length="934" mass="100881">MPTATLRRSRRNAASRSSTSSNTNDRTSTGNAAAPWNSDDEERQLRRGRWTALAAAMAVACAGVGCVLALYFPLHAVEAGRFRDEWKSACEQNVRLLDVAFKRQLAGMVLSAAAYASSVPVINQENLAMYANHSSMDQKVTYSVSNSPILSYDQLNEFESYYGRPIWPKPLPLEDDVLVNGQPIAAPMLYLFPRSLTSTVGGFNQLSDPRRRSALVALLQSPSQRITISDGPVAIIPTNERGFQVWVKAMNRTASESTPFTSWLSGATVEIKTLLGATLANRTTDRGVFVEVIHPTGDLIYSTVPNNDTTSPALYLSQLLTIPVLNQQWTCKCWAATRLRGRYVTPRPSVVATVTAIVFLVAAEVARRGVLRHYSSKRLLQQYQVQNRLLSTLSRYSKAIIEALPDCLLVVNAHGRILGINRAVLDVTGYSTAELESTPVSEIVFPMNLDLGFRPLSSVSDDMTQDAPVVRAASPRSVRSTTVRPALPRIGNGTESLLENGVFEGTVRRSDGSTFLASIAINGTATGTDVRRAMLNHATAAGVTPLVSHQRRLLDDDIAQFVLFHDISDQIQAQRMAGTARFDEREETQTKNSLLRFLAQAILPLTLGMHDALTSIQACMRVTAFGLVEFSPVAPVQDRQVSATSVNVPPVIHARISSRTAVEDIDAAVATAQHMVVLMEDLALLIGTPFCAARQEEESVEGVPLYELQADALRAQDERIADKRLRVTVTVDPPATVVGGQLATLRILMAKMFYLGSSIALPDAAWEITYTATQANRAAATSPSPTISAVSSSSSRSSVSITAPKRRPRACRLRNAPTVPPVPNHPESAAPIVPLSIHLRQTLSAMDKSVILDDLELSLQHGSRGSEFGSLALTFVGLATFVKRIGGVLVRSVDPATGACTLDVEVPLAQLDVRVTFPSAGGAGAADHVAHGLE</sequence>
<dbReference type="InterPro" id="IPR000014">
    <property type="entry name" value="PAS"/>
</dbReference>
<dbReference type="InterPro" id="IPR042240">
    <property type="entry name" value="CHASE_sf"/>
</dbReference>
<keyword evidence="3 6" id="KW-1133">Transmembrane helix</keyword>
<gene>
    <name evidence="9" type="ORF">AMAG_00287</name>
</gene>
<evidence type="ECO:0000256" key="5">
    <source>
        <dbReference type="SAM" id="MobiDB-lite"/>
    </source>
</evidence>
<dbReference type="AlphaFoldDB" id="A0A0L0RV30"/>
<dbReference type="SUPFAM" id="SSF55785">
    <property type="entry name" value="PYP-like sensor domain (PAS domain)"/>
    <property type="match status" value="1"/>
</dbReference>
<dbReference type="eggNOG" id="ENOG502SZUZ">
    <property type="taxonomic scope" value="Eukaryota"/>
</dbReference>
<organism evidence="9 10">
    <name type="scientific">Allomyces macrogynus (strain ATCC 38327)</name>
    <name type="common">Allomyces javanicus var. macrogynus</name>
    <dbReference type="NCBI Taxonomy" id="578462"/>
    <lineage>
        <taxon>Eukaryota</taxon>
        <taxon>Fungi</taxon>
        <taxon>Fungi incertae sedis</taxon>
        <taxon>Blastocladiomycota</taxon>
        <taxon>Blastocladiomycetes</taxon>
        <taxon>Blastocladiales</taxon>
        <taxon>Blastocladiaceae</taxon>
        <taxon>Allomyces</taxon>
    </lineage>
</organism>
<feature type="region of interest" description="Disordered" evidence="5">
    <location>
        <begin position="1"/>
        <end position="42"/>
    </location>
</feature>
<evidence type="ECO:0000256" key="2">
    <source>
        <dbReference type="ARBA" id="ARBA00022692"/>
    </source>
</evidence>
<feature type="domain" description="CHASE" evidence="8">
    <location>
        <begin position="182"/>
        <end position="276"/>
    </location>
</feature>
<dbReference type="GO" id="GO:0007165">
    <property type="term" value="P:signal transduction"/>
    <property type="evidence" value="ECO:0007669"/>
    <property type="project" value="UniProtKB-ARBA"/>
</dbReference>
<dbReference type="Pfam" id="PF00989">
    <property type="entry name" value="PAS"/>
    <property type="match status" value="1"/>
</dbReference>
<dbReference type="InterPro" id="IPR035965">
    <property type="entry name" value="PAS-like_dom_sf"/>
</dbReference>
<protein>
    <submittedName>
        <fullName evidence="9">PAS domain S-box protein</fullName>
    </submittedName>
</protein>
<evidence type="ECO:0000259" key="7">
    <source>
        <dbReference type="PROSITE" id="PS50112"/>
    </source>
</evidence>
<proteinExistence type="predicted"/>
<dbReference type="VEuPathDB" id="FungiDB:AMAG_00287"/>
<dbReference type="CDD" id="cd00130">
    <property type="entry name" value="PAS"/>
    <property type="match status" value="1"/>
</dbReference>
<dbReference type="Gene3D" id="3.30.450.20">
    <property type="entry name" value="PAS domain"/>
    <property type="match status" value="1"/>
</dbReference>
<keyword evidence="10" id="KW-1185">Reference proteome</keyword>